<dbReference type="InterPro" id="IPR044834">
    <property type="entry name" value="PATL"/>
</dbReference>
<dbReference type="EMBL" id="BPQB01000016">
    <property type="protein sequence ID" value="GJE90257.1"/>
    <property type="molecule type" value="Genomic_DNA"/>
</dbReference>
<accession>A0A9P3G8Z1</accession>
<comment type="caution">
    <text evidence="3">The sequence shown here is derived from an EMBL/GenBank/DDBJ whole genome shotgun (WGS) entry which is preliminary data.</text>
</comment>
<evidence type="ECO:0000256" key="1">
    <source>
        <dbReference type="SAM" id="MobiDB-lite"/>
    </source>
</evidence>
<reference evidence="3 4" key="1">
    <citation type="submission" date="2021-08" db="EMBL/GenBank/DDBJ databases">
        <title>Draft Genome Sequence of Phanerochaete sordida strain YK-624.</title>
        <authorList>
            <person name="Mori T."/>
            <person name="Dohra H."/>
            <person name="Suzuki T."/>
            <person name="Kawagishi H."/>
            <person name="Hirai H."/>
        </authorList>
    </citation>
    <scope>NUCLEOTIDE SEQUENCE [LARGE SCALE GENOMIC DNA]</scope>
    <source>
        <strain evidence="3 4">YK-624</strain>
    </source>
</reference>
<dbReference type="InterPro" id="IPR036273">
    <property type="entry name" value="CRAL/TRIO_N_dom_sf"/>
</dbReference>
<gene>
    <name evidence="3" type="ORF">PsYK624_063860</name>
</gene>
<dbReference type="Proteomes" id="UP000703269">
    <property type="component" value="Unassembled WGS sequence"/>
</dbReference>
<dbReference type="GO" id="GO:0016020">
    <property type="term" value="C:membrane"/>
    <property type="evidence" value="ECO:0007669"/>
    <property type="project" value="UniProtKB-SubCell"/>
</dbReference>
<keyword evidence="4" id="KW-1185">Reference proteome</keyword>
<dbReference type="InterPro" id="IPR001251">
    <property type="entry name" value="CRAL-TRIO_dom"/>
</dbReference>
<dbReference type="CDD" id="cd00170">
    <property type="entry name" value="SEC14"/>
    <property type="match status" value="1"/>
</dbReference>
<evidence type="ECO:0000259" key="2">
    <source>
        <dbReference type="PROSITE" id="PS50191"/>
    </source>
</evidence>
<name>A0A9P3G8Z1_9APHY</name>
<dbReference type="SUPFAM" id="SSF52087">
    <property type="entry name" value="CRAL/TRIO domain"/>
    <property type="match status" value="1"/>
</dbReference>
<dbReference type="OrthoDB" id="75724at2759"/>
<dbReference type="PANTHER" id="PTHR45932">
    <property type="entry name" value="PATELLIN-1"/>
    <property type="match status" value="1"/>
</dbReference>
<feature type="domain" description="CRAL-TRIO" evidence="2">
    <location>
        <begin position="114"/>
        <end position="288"/>
    </location>
</feature>
<evidence type="ECO:0000313" key="3">
    <source>
        <dbReference type="EMBL" id="GJE90257.1"/>
    </source>
</evidence>
<protein>
    <submittedName>
        <fullName evidence="3">CRAL/TRIO domain-containing protein</fullName>
    </submittedName>
</protein>
<dbReference type="AlphaFoldDB" id="A0A9P3G8Z1"/>
<feature type="region of interest" description="Disordered" evidence="1">
    <location>
        <begin position="284"/>
        <end position="313"/>
    </location>
</feature>
<sequence>MDDHKLYGYQAEGSLQEPQNALTRRFTQAEWDVLKRFRPLLPEVRRIASGGDTPKTISLWGITIDPLDPAADPRASVVLMKFLRARKLDVGAAKALLIEVLRWRQQVNIDDIMTKKFAGPRIPQVYFGKDKAGNAVLYTLACADPTPIWAEMEADSKAFIERMAHNLEIRARSLDFETTDRISSVTDMAMMSGGNSVNTKWLQNGTVLRVSREYYPDFSAYRFGVNAPFPLASNGWFSSLFVARTPGNNPGKIQFVGKGAKTIAKKLSEVIDLAELPEQFGGRATGFRWNPEGRDVPQAGAPGSNIAGVDNRG</sequence>
<dbReference type="GO" id="GO:0008289">
    <property type="term" value="F:lipid binding"/>
    <property type="evidence" value="ECO:0007669"/>
    <property type="project" value="InterPro"/>
</dbReference>
<dbReference type="PANTHER" id="PTHR45932:SF17">
    <property type="entry name" value="CELLULAR RETINALDEHYDE-BINDING_TRIPLE FUNCTION DOMAIN-CONTAINING PROTEIN"/>
    <property type="match status" value="1"/>
</dbReference>
<dbReference type="SUPFAM" id="SSF46938">
    <property type="entry name" value="CRAL/TRIO N-terminal domain"/>
    <property type="match status" value="1"/>
</dbReference>
<dbReference type="Gene3D" id="3.40.525.10">
    <property type="entry name" value="CRAL-TRIO lipid binding domain"/>
    <property type="match status" value="1"/>
</dbReference>
<evidence type="ECO:0000313" key="4">
    <source>
        <dbReference type="Proteomes" id="UP000703269"/>
    </source>
</evidence>
<dbReference type="InterPro" id="IPR036865">
    <property type="entry name" value="CRAL-TRIO_dom_sf"/>
</dbReference>
<organism evidence="3 4">
    <name type="scientific">Phanerochaete sordida</name>
    <dbReference type="NCBI Taxonomy" id="48140"/>
    <lineage>
        <taxon>Eukaryota</taxon>
        <taxon>Fungi</taxon>
        <taxon>Dikarya</taxon>
        <taxon>Basidiomycota</taxon>
        <taxon>Agaricomycotina</taxon>
        <taxon>Agaricomycetes</taxon>
        <taxon>Polyporales</taxon>
        <taxon>Phanerochaetaceae</taxon>
        <taxon>Phanerochaete</taxon>
    </lineage>
</organism>
<dbReference type="Pfam" id="PF00650">
    <property type="entry name" value="CRAL_TRIO"/>
    <property type="match status" value="1"/>
</dbReference>
<dbReference type="PROSITE" id="PS50191">
    <property type="entry name" value="CRAL_TRIO"/>
    <property type="match status" value="1"/>
</dbReference>
<proteinExistence type="predicted"/>